<proteinExistence type="predicted"/>
<sequence length="144" mass="14423">LPPTNPLSGILGGAAGAGVGDFPGFPGSFPPIPGAAEPENMALNAGPLTAPHGSQPSRSASTGSGGGSGSRSISAGQTGLSHGTQGSFNPNVTGSAGTSQPEEKRRKFNDQRPHYGLAWLPGVVAAHPRKVLPYDRDSQIASTE</sequence>
<protein>
    <submittedName>
        <fullName evidence="2">After-VIT domain-containing protein</fullName>
    </submittedName>
</protein>
<evidence type="ECO:0000256" key="1">
    <source>
        <dbReference type="SAM" id="MobiDB-lite"/>
    </source>
</evidence>
<accession>A0A183BCB1</accession>
<evidence type="ECO:0000313" key="2">
    <source>
        <dbReference type="WBParaSite" id="ECPE_0001688901-mRNA-1"/>
    </source>
</evidence>
<organism evidence="2">
    <name type="scientific">Echinostoma caproni</name>
    <dbReference type="NCBI Taxonomy" id="27848"/>
    <lineage>
        <taxon>Eukaryota</taxon>
        <taxon>Metazoa</taxon>
        <taxon>Spiralia</taxon>
        <taxon>Lophotrochozoa</taxon>
        <taxon>Platyhelminthes</taxon>
        <taxon>Trematoda</taxon>
        <taxon>Digenea</taxon>
        <taxon>Plagiorchiida</taxon>
        <taxon>Echinostomata</taxon>
        <taxon>Echinostomatoidea</taxon>
        <taxon>Echinostomatidae</taxon>
        <taxon>Echinostoma</taxon>
    </lineage>
</organism>
<reference evidence="2" key="1">
    <citation type="submission" date="2016-06" db="UniProtKB">
        <authorList>
            <consortium name="WormBaseParasite"/>
        </authorList>
    </citation>
    <scope>IDENTIFICATION</scope>
</reference>
<feature type="compositionally biased region" description="Basic and acidic residues" evidence="1">
    <location>
        <begin position="101"/>
        <end position="113"/>
    </location>
</feature>
<feature type="compositionally biased region" description="Gly residues" evidence="1">
    <location>
        <begin position="10"/>
        <end position="21"/>
    </location>
</feature>
<feature type="compositionally biased region" description="Polar residues" evidence="1">
    <location>
        <begin position="77"/>
        <end position="100"/>
    </location>
</feature>
<name>A0A183BCB1_9TREM</name>
<feature type="region of interest" description="Disordered" evidence="1">
    <location>
        <begin position="1"/>
        <end position="144"/>
    </location>
</feature>
<dbReference type="AlphaFoldDB" id="A0A183BCB1"/>
<dbReference type="WBParaSite" id="ECPE_0001688901-mRNA-1">
    <property type="protein sequence ID" value="ECPE_0001688901-mRNA-1"/>
    <property type="gene ID" value="ECPE_0001688901"/>
</dbReference>